<name>A0A1H4DZA4_9RHOB</name>
<accession>A0A1H4DZA4</accession>
<proteinExistence type="predicted"/>
<dbReference type="InterPro" id="IPR002933">
    <property type="entry name" value="Peptidase_M20"/>
</dbReference>
<sequence length="463" mass="49814">MTRSDAISAAQSTLDSGDFVAELARLVAIPTESQHPRGAPALARYLEEAMRPRLEALGFACRIVANPIEGAGPFLIAERREGDDLPTVLTYGHGDTVMAQEDRWREGLSPWVLTEEGDRLYGRGTADNKGQHLVNLTALEAVLAARGRLGFNIRVVIETGEETGSPGLGALFRAEREALTADVLIASDGPRLGADRPTLFFGARGGVTMDLSVDLREGAHHSGNWGGLLADPGLILAHALACVTDANGAIRIPEWRPDSLSNSVRAALADLEIEAPAEGPAIDAGWGEPGLTAAEKVFGWNSFCVLAYVCGEPERPVNAIQPRASARVQLRFVVGTDRDDVAPALRRWFDAHGFDMVEVRETERNHFTATRLDPDDPWAQWAAASVARTTGRRPALLPNLGGSLPNEEFAHVLGMPTIWVPHSYAGCSQHAPDEHALKPILREGLGMMAGLWWDLGEPGVPGR</sequence>
<dbReference type="EMBL" id="FNQM01000011">
    <property type="protein sequence ID" value="SEA78135.1"/>
    <property type="molecule type" value="Genomic_DNA"/>
</dbReference>
<keyword evidence="5" id="KW-1185">Reference proteome</keyword>
<dbReference type="OrthoDB" id="9761532at2"/>
<dbReference type="GO" id="GO:0006508">
    <property type="term" value="P:proteolysis"/>
    <property type="evidence" value="ECO:0007669"/>
    <property type="project" value="UniProtKB-KW"/>
</dbReference>
<dbReference type="PANTHER" id="PTHR43270:SF12">
    <property type="entry name" value="SUCCINYL-DIAMINOPIMELATE DESUCCINYLASE"/>
    <property type="match status" value="1"/>
</dbReference>
<dbReference type="GO" id="GO:0008233">
    <property type="term" value="F:peptidase activity"/>
    <property type="evidence" value="ECO:0007669"/>
    <property type="project" value="UniProtKB-KW"/>
</dbReference>
<dbReference type="RefSeq" id="WP_093254909.1">
    <property type="nucleotide sequence ID" value="NZ_FNQM01000011.1"/>
</dbReference>
<evidence type="ECO:0000313" key="4">
    <source>
        <dbReference type="EMBL" id="SEA78135.1"/>
    </source>
</evidence>
<organism evidence="4 5">
    <name type="scientific">Rubrimonas cliftonensis</name>
    <dbReference type="NCBI Taxonomy" id="89524"/>
    <lineage>
        <taxon>Bacteria</taxon>
        <taxon>Pseudomonadati</taxon>
        <taxon>Pseudomonadota</taxon>
        <taxon>Alphaproteobacteria</taxon>
        <taxon>Rhodobacterales</taxon>
        <taxon>Paracoccaceae</taxon>
        <taxon>Rubrimonas</taxon>
    </lineage>
</organism>
<reference evidence="4 5" key="1">
    <citation type="submission" date="2016-10" db="EMBL/GenBank/DDBJ databases">
        <authorList>
            <person name="de Groot N.N."/>
        </authorList>
    </citation>
    <scope>NUCLEOTIDE SEQUENCE [LARGE SCALE GENOMIC DNA]</scope>
    <source>
        <strain evidence="4 5">DSM 15345</strain>
    </source>
</reference>
<dbReference type="InterPro" id="IPR001261">
    <property type="entry name" value="ArgE/DapE_CS"/>
</dbReference>
<dbReference type="STRING" id="89524.SAMN05444370_111132"/>
<dbReference type="PROSITE" id="PS00759">
    <property type="entry name" value="ARGE_DAPE_CPG2_2"/>
    <property type="match status" value="1"/>
</dbReference>
<dbReference type="Gene3D" id="3.30.70.360">
    <property type="match status" value="1"/>
</dbReference>
<dbReference type="AlphaFoldDB" id="A0A1H4DZA4"/>
<evidence type="ECO:0000313" key="5">
    <source>
        <dbReference type="Proteomes" id="UP000198703"/>
    </source>
</evidence>
<keyword evidence="3" id="KW-0378">Hydrolase</keyword>
<evidence type="ECO:0000256" key="2">
    <source>
        <dbReference type="ARBA" id="ARBA00022723"/>
    </source>
</evidence>
<dbReference type="InterPro" id="IPR051458">
    <property type="entry name" value="Cyt/Met_Dipeptidase"/>
</dbReference>
<keyword evidence="2" id="KW-0479">Metal-binding</keyword>
<evidence type="ECO:0000256" key="3">
    <source>
        <dbReference type="ARBA" id="ARBA00022801"/>
    </source>
</evidence>
<protein>
    <submittedName>
        <fullName evidence="4">Acetylornithine deacetylase/Succinyl-diaminopimelate desuccinylase</fullName>
    </submittedName>
</protein>
<evidence type="ECO:0000256" key="1">
    <source>
        <dbReference type="ARBA" id="ARBA00022670"/>
    </source>
</evidence>
<dbReference type="GO" id="GO:0046872">
    <property type="term" value="F:metal ion binding"/>
    <property type="evidence" value="ECO:0007669"/>
    <property type="project" value="UniProtKB-KW"/>
</dbReference>
<dbReference type="Pfam" id="PF01546">
    <property type="entry name" value="Peptidase_M20"/>
    <property type="match status" value="1"/>
</dbReference>
<dbReference type="NCBIfam" id="NF005478">
    <property type="entry name" value="PRK07079.1"/>
    <property type="match status" value="1"/>
</dbReference>
<dbReference type="Proteomes" id="UP000198703">
    <property type="component" value="Unassembled WGS sequence"/>
</dbReference>
<dbReference type="SUPFAM" id="SSF53187">
    <property type="entry name" value="Zn-dependent exopeptidases"/>
    <property type="match status" value="1"/>
</dbReference>
<dbReference type="PANTHER" id="PTHR43270">
    <property type="entry name" value="BETA-ALA-HIS DIPEPTIDASE"/>
    <property type="match status" value="1"/>
</dbReference>
<dbReference type="Gene3D" id="3.40.630.10">
    <property type="entry name" value="Zn peptidases"/>
    <property type="match status" value="1"/>
</dbReference>
<keyword evidence="1" id="KW-0645">Protease</keyword>
<gene>
    <name evidence="4" type="ORF">SAMN05444370_111132</name>
</gene>